<comment type="similarity">
    <text evidence="1 6">Belongs to the UDPGP type 2 family.</text>
</comment>
<evidence type="ECO:0000259" key="7">
    <source>
        <dbReference type="Pfam" id="PF00483"/>
    </source>
</evidence>
<sequence length="293" mass="32840">MKKIRKAIIPAAGLGTRFLPATKAQPKEMLPIVDKPAIQYIVEEAIESGIEDIIIVTGRNKRAIEDHFDKSVELEMMLEEKGSTQLLEIVQSVSNLADVHYIRQKQPLGLGHAILCARKFIGDEPFAVLLGDDILQSSPPGLKQMMDIYEQSETSVIAVQEVPWEDVSKYGIVSPSSSLGNYQLIEDLVEKPDRDQAPSNLAVIGRYIIMPEIFGILERQEPGRGGEIQLTDALRVLNRQQQMAAYLMQAKRYDVGDKMGYIEATIELALQRPDLQDQVKAYLLSLIRQLELK</sequence>
<dbReference type="GO" id="GO:0003983">
    <property type="term" value="F:UTP:glucose-1-phosphate uridylyltransferase activity"/>
    <property type="evidence" value="ECO:0007669"/>
    <property type="project" value="UniProtKB-EC"/>
</dbReference>
<dbReference type="CDD" id="cd02541">
    <property type="entry name" value="UGPase_prokaryotic"/>
    <property type="match status" value="1"/>
</dbReference>
<dbReference type="SUPFAM" id="SSF53448">
    <property type="entry name" value="Nucleotide-diphospho-sugar transferases"/>
    <property type="match status" value="1"/>
</dbReference>
<dbReference type="InterPro" id="IPR005835">
    <property type="entry name" value="NTP_transferase_dom"/>
</dbReference>
<dbReference type="Gene3D" id="3.90.550.10">
    <property type="entry name" value="Spore Coat Polysaccharide Biosynthesis Protein SpsA, Chain A"/>
    <property type="match status" value="1"/>
</dbReference>
<organism evidence="8 9">
    <name type="scientific">Paenibacillus phytorum</name>
    <dbReference type="NCBI Taxonomy" id="2654977"/>
    <lineage>
        <taxon>Bacteria</taxon>
        <taxon>Bacillati</taxon>
        <taxon>Bacillota</taxon>
        <taxon>Bacilli</taxon>
        <taxon>Bacillales</taxon>
        <taxon>Paenibacillaceae</taxon>
        <taxon>Paenibacillus</taxon>
    </lineage>
</organism>
<keyword evidence="9" id="KW-1185">Reference proteome</keyword>
<evidence type="ECO:0000313" key="8">
    <source>
        <dbReference type="EMBL" id="NOU76285.1"/>
    </source>
</evidence>
<evidence type="ECO:0000256" key="4">
    <source>
        <dbReference type="ARBA" id="ARBA00022695"/>
    </source>
</evidence>
<evidence type="ECO:0000313" key="9">
    <source>
        <dbReference type="Proteomes" id="UP000616779"/>
    </source>
</evidence>
<comment type="catalytic activity">
    <reaction evidence="5 6">
        <text>alpha-D-glucose 1-phosphate + UTP + H(+) = UDP-alpha-D-glucose + diphosphate</text>
        <dbReference type="Rhea" id="RHEA:19889"/>
        <dbReference type="ChEBI" id="CHEBI:15378"/>
        <dbReference type="ChEBI" id="CHEBI:33019"/>
        <dbReference type="ChEBI" id="CHEBI:46398"/>
        <dbReference type="ChEBI" id="CHEBI:58601"/>
        <dbReference type="ChEBI" id="CHEBI:58885"/>
        <dbReference type="EC" id="2.7.7.9"/>
    </reaction>
</comment>
<comment type="caution">
    <text evidence="8">The sequence shown here is derived from an EMBL/GenBank/DDBJ whole genome shotgun (WGS) entry which is preliminary data.</text>
</comment>
<keyword evidence="4 6" id="KW-0548">Nucleotidyltransferase</keyword>
<evidence type="ECO:0000256" key="2">
    <source>
        <dbReference type="ARBA" id="ARBA00012415"/>
    </source>
</evidence>
<feature type="domain" description="Nucleotidyl transferase" evidence="7">
    <location>
        <begin position="6"/>
        <end position="267"/>
    </location>
</feature>
<dbReference type="EMBL" id="WHOA01000241">
    <property type="protein sequence ID" value="NOU76285.1"/>
    <property type="molecule type" value="Genomic_DNA"/>
</dbReference>
<dbReference type="NCBIfam" id="TIGR01099">
    <property type="entry name" value="galU"/>
    <property type="match status" value="1"/>
</dbReference>
<evidence type="ECO:0000256" key="6">
    <source>
        <dbReference type="RuleBase" id="RU361259"/>
    </source>
</evidence>
<reference evidence="8 9" key="1">
    <citation type="submission" date="2019-10" db="EMBL/GenBank/DDBJ databases">
        <title>Description of Paenibacillus terrestris sp. nov.</title>
        <authorList>
            <person name="Carlier A."/>
            <person name="Qi S."/>
        </authorList>
    </citation>
    <scope>NUCLEOTIDE SEQUENCE [LARGE SCALE GENOMIC DNA]</scope>
    <source>
        <strain evidence="8 9">LMG 31458</strain>
    </source>
</reference>
<gene>
    <name evidence="8" type="primary">galU</name>
    <name evidence="8" type="ORF">GC098_33870</name>
</gene>
<dbReference type="RefSeq" id="WP_171648697.1">
    <property type="nucleotide sequence ID" value="NZ_WHOA01000241.1"/>
</dbReference>
<dbReference type="EC" id="2.7.7.9" evidence="2 6"/>
<dbReference type="PANTHER" id="PTHR43197:SF1">
    <property type="entry name" value="UTP--GLUCOSE-1-PHOSPHATE URIDYLYLTRANSFERASE"/>
    <property type="match status" value="1"/>
</dbReference>
<name>A0ABX1Y5V5_9BACL</name>
<dbReference type="InterPro" id="IPR005771">
    <property type="entry name" value="GalU_uridylyltTrfase_bac/arc"/>
</dbReference>
<evidence type="ECO:0000256" key="3">
    <source>
        <dbReference type="ARBA" id="ARBA00022679"/>
    </source>
</evidence>
<evidence type="ECO:0000256" key="1">
    <source>
        <dbReference type="ARBA" id="ARBA00006890"/>
    </source>
</evidence>
<dbReference type="PANTHER" id="PTHR43197">
    <property type="entry name" value="UTP--GLUCOSE-1-PHOSPHATE URIDYLYLTRANSFERASE"/>
    <property type="match status" value="1"/>
</dbReference>
<dbReference type="InterPro" id="IPR029044">
    <property type="entry name" value="Nucleotide-diphossugar_trans"/>
</dbReference>
<dbReference type="Proteomes" id="UP000616779">
    <property type="component" value="Unassembled WGS sequence"/>
</dbReference>
<proteinExistence type="inferred from homology"/>
<protein>
    <recommendedName>
        <fullName evidence="2 6">UTP--glucose-1-phosphate uridylyltransferase</fullName>
        <ecNumber evidence="2 6">2.7.7.9</ecNumber>
    </recommendedName>
    <alternativeName>
        <fullName evidence="6">UDP-glucose pyrophosphorylase</fullName>
    </alternativeName>
</protein>
<dbReference type="Pfam" id="PF00483">
    <property type="entry name" value="NTP_transferase"/>
    <property type="match status" value="1"/>
</dbReference>
<accession>A0ABX1Y5V5</accession>
<keyword evidence="3 6" id="KW-0808">Transferase</keyword>
<evidence type="ECO:0000256" key="5">
    <source>
        <dbReference type="ARBA" id="ARBA00048128"/>
    </source>
</evidence>